<organism evidence="10">
    <name type="scientific">Philodina roseola</name>
    <name type="common">Rotifer</name>
    <dbReference type="NCBI Taxonomy" id="96448"/>
    <lineage>
        <taxon>Eukaryota</taxon>
        <taxon>Metazoa</taxon>
        <taxon>Spiralia</taxon>
        <taxon>Gnathifera</taxon>
        <taxon>Rotifera</taxon>
        <taxon>Eurotatoria</taxon>
        <taxon>Bdelloidea</taxon>
        <taxon>Philodinida</taxon>
        <taxon>Philodinidae</taxon>
        <taxon>Philodina</taxon>
    </lineage>
</organism>
<feature type="transmembrane region" description="Helical" evidence="9">
    <location>
        <begin position="329"/>
        <end position="352"/>
    </location>
</feature>
<feature type="transmembrane region" description="Helical" evidence="9">
    <location>
        <begin position="358"/>
        <end position="381"/>
    </location>
</feature>
<evidence type="ECO:0000256" key="2">
    <source>
        <dbReference type="ARBA" id="ARBA00004651"/>
    </source>
</evidence>
<dbReference type="PANTHER" id="PTHR12929">
    <property type="entry name" value="SOLUTE CARRIER FAMILY 52"/>
    <property type="match status" value="1"/>
</dbReference>
<evidence type="ECO:0000256" key="1">
    <source>
        <dbReference type="ARBA" id="ARBA00000215"/>
    </source>
</evidence>
<comment type="function">
    <text evidence="9">Plasma membrane transporter mediating the uptake by cells of the water soluble vitamin B2/riboflavin that plays a key role in biochemical oxidation-reduction reactions of the carbohydrate, lipid, and amino acid metabolism.</text>
</comment>
<feature type="transmembrane region" description="Helical" evidence="9">
    <location>
        <begin position="43"/>
        <end position="66"/>
    </location>
</feature>
<feature type="transmembrane region" description="Helical" evidence="9">
    <location>
        <begin position="110"/>
        <end position="132"/>
    </location>
</feature>
<feature type="transmembrane region" description="Helical" evidence="9">
    <location>
        <begin position="261"/>
        <end position="284"/>
    </location>
</feature>
<dbReference type="GO" id="GO:0032217">
    <property type="term" value="F:riboflavin transmembrane transporter activity"/>
    <property type="evidence" value="ECO:0007669"/>
    <property type="project" value="UniProtKB-UniRule"/>
</dbReference>
<evidence type="ECO:0000256" key="5">
    <source>
        <dbReference type="ARBA" id="ARBA00022475"/>
    </source>
</evidence>
<comment type="subcellular location">
    <subcellularLocation>
        <location evidence="2 9">Cell membrane</location>
        <topology evidence="2 9">Multi-pass membrane protein</topology>
    </subcellularLocation>
</comment>
<keyword evidence="8 9" id="KW-0472">Membrane</keyword>
<evidence type="ECO:0000256" key="7">
    <source>
        <dbReference type="ARBA" id="ARBA00022989"/>
    </source>
</evidence>
<proteinExistence type="inferred from homology"/>
<dbReference type="GO" id="GO:0005886">
    <property type="term" value="C:plasma membrane"/>
    <property type="evidence" value="ECO:0007669"/>
    <property type="project" value="UniProtKB-SubCell"/>
</dbReference>
<feature type="transmembrane region" description="Helical" evidence="9">
    <location>
        <begin position="393"/>
        <end position="415"/>
    </location>
</feature>
<keyword evidence="4 9" id="KW-0813">Transport</keyword>
<keyword evidence="5 9" id="KW-1003">Cell membrane</keyword>
<keyword evidence="10" id="KW-0675">Receptor</keyword>
<dbReference type="EMBL" id="EU637021">
    <property type="protein sequence ID" value="ACI90374.1"/>
    <property type="molecule type" value="Genomic_DNA"/>
</dbReference>
<dbReference type="PANTHER" id="PTHR12929:SF10">
    <property type="entry name" value="RIBOFLAVIN TRANSPORTER"/>
    <property type="match status" value="1"/>
</dbReference>
<dbReference type="AlphaFoldDB" id="B6S354"/>
<evidence type="ECO:0000256" key="3">
    <source>
        <dbReference type="ARBA" id="ARBA00006366"/>
    </source>
</evidence>
<feature type="transmembrane region" description="Helical" evidence="9">
    <location>
        <begin position="296"/>
        <end position="317"/>
    </location>
</feature>
<protein>
    <recommendedName>
        <fullName evidence="9">Riboflavin transporter</fullName>
    </recommendedName>
</protein>
<evidence type="ECO:0000256" key="4">
    <source>
        <dbReference type="ARBA" id="ARBA00022448"/>
    </source>
</evidence>
<evidence type="ECO:0000256" key="8">
    <source>
        <dbReference type="ARBA" id="ARBA00023136"/>
    </source>
</evidence>
<keyword evidence="7 9" id="KW-1133">Transmembrane helix</keyword>
<sequence>MSPESARIICFLLIAIMNLSAWIDLQGLFVEIPLIVPFTPERWTLPSIASVFVCAANIVPIIVVLLRSCQGKRFSEIPYIYIIIIVGILACCVIAMFWQKTVILFGRERSVWLLSGIFVLSMLDCTSSLVFFDYMKRFRAEYLRAAFLGEALTAAIPTLLILAQGVGGETICVQTGNGTYAKPTYTQPRFSVRVFMFAIAGIIMSSLIAFILLRWTKLVDIADAEEHVRRPMQNASFSTDRKLNRSYFSIFVEKKPMSGGIFIFLLVLNTIETTIGYGCLPSLSTYALLPFGQRAFYYWSVLTPIAYPLSLLTSLYWKTVSNSNLVFQSIVHLILSSFVFIIAAQSPCPWLADTSTGALMIITVWFIMSFIGGFLRIAIGNRIKREWKNDKGMFYYGATAQLGLFLGTIPTYLLINVFEIFVDRQPCQSYCLT</sequence>
<feature type="transmembrane region" description="Helical" evidence="9">
    <location>
        <begin position="7"/>
        <end position="23"/>
    </location>
</feature>
<feature type="transmembrane region" description="Helical" evidence="9">
    <location>
        <begin position="144"/>
        <end position="163"/>
    </location>
</feature>
<evidence type="ECO:0000256" key="6">
    <source>
        <dbReference type="ARBA" id="ARBA00022692"/>
    </source>
</evidence>
<evidence type="ECO:0000313" key="10">
    <source>
        <dbReference type="EMBL" id="ACI90374.1"/>
    </source>
</evidence>
<comment type="catalytic activity">
    <reaction evidence="1 9">
        <text>riboflavin(in) = riboflavin(out)</text>
        <dbReference type="Rhea" id="RHEA:35015"/>
        <dbReference type="ChEBI" id="CHEBI:57986"/>
    </reaction>
</comment>
<feature type="transmembrane region" description="Helical" evidence="9">
    <location>
        <begin position="190"/>
        <end position="213"/>
    </location>
</feature>
<dbReference type="InterPro" id="IPR009357">
    <property type="entry name" value="Riboflavin_transptr"/>
</dbReference>
<evidence type="ECO:0000256" key="9">
    <source>
        <dbReference type="RuleBase" id="RU368035"/>
    </source>
</evidence>
<dbReference type="Pfam" id="PF06237">
    <property type="entry name" value="SLC52_ribofla_tr"/>
    <property type="match status" value="1"/>
</dbReference>
<comment type="similarity">
    <text evidence="3 9">Belongs to the riboflavin transporter family.</text>
</comment>
<accession>B6S354</accession>
<name>B6S354_PHIRO</name>
<feature type="transmembrane region" description="Helical" evidence="9">
    <location>
        <begin position="78"/>
        <end position="98"/>
    </location>
</feature>
<keyword evidence="6 9" id="KW-0812">Transmembrane</keyword>
<reference evidence="10" key="1">
    <citation type="submission" date="2008-04" db="EMBL/GenBank/DDBJ databases">
        <title>Hox genes are not clustered in the bdelloid rotifer Philodina roseola.</title>
        <authorList>
            <person name="Mark Welch J.L."/>
            <person name="Mark Welch D.B."/>
        </authorList>
    </citation>
    <scope>NUCLEOTIDE SEQUENCE</scope>
</reference>